<dbReference type="GO" id="GO:0016706">
    <property type="term" value="F:2-oxoglutarate-dependent dioxygenase activity"/>
    <property type="evidence" value="ECO:0007669"/>
    <property type="project" value="UniProtKB-ARBA"/>
</dbReference>
<dbReference type="PANTHER" id="PTHR20883">
    <property type="entry name" value="PHYTANOYL-COA DIOXYGENASE DOMAIN CONTAINING 1"/>
    <property type="match status" value="1"/>
</dbReference>
<organism evidence="1 2">
    <name type="scientific">Aureibaculum algae</name>
    <dbReference type="NCBI Taxonomy" id="2584122"/>
    <lineage>
        <taxon>Bacteria</taxon>
        <taxon>Pseudomonadati</taxon>
        <taxon>Bacteroidota</taxon>
        <taxon>Flavobacteriia</taxon>
        <taxon>Flavobacteriales</taxon>
        <taxon>Flavobacteriaceae</taxon>
        <taxon>Aureibaculum</taxon>
    </lineage>
</organism>
<dbReference type="SUPFAM" id="SSF51197">
    <property type="entry name" value="Clavaminate synthase-like"/>
    <property type="match status" value="1"/>
</dbReference>
<dbReference type="GO" id="GO:0005506">
    <property type="term" value="F:iron ion binding"/>
    <property type="evidence" value="ECO:0007669"/>
    <property type="project" value="UniProtKB-ARBA"/>
</dbReference>
<reference evidence="1 2" key="1">
    <citation type="submission" date="2019-05" db="EMBL/GenBank/DDBJ databases">
        <title>Algicella ahnfeltiae gen. nov., sp. nov., a novel marine bacterium of the family Flavobacteriaceae isolated from a red alga.</title>
        <authorList>
            <person name="Nedashkovskaya O.I."/>
            <person name="Kukhlevskiy A.D."/>
            <person name="Kim S.-G."/>
            <person name="Zhukova N.V."/>
            <person name="Mikhailov V.V."/>
        </authorList>
    </citation>
    <scope>NUCLEOTIDE SEQUENCE [LARGE SCALE GENOMIC DNA]</scope>
    <source>
        <strain evidence="1 2">10Alg115</strain>
    </source>
</reference>
<name>A0A5B7TR47_9FLAO</name>
<keyword evidence="1" id="KW-0223">Dioxygenase</keyword>
<dbReference type="KEGG" id="fbe:FF125_04150"/>
<dbReference type="PANTHER" id="PTHR20883:SF46">
    <property type="entry name" value="PHYTANOYL-COA HYDROXYLASE"/>
    <property type="match status" value="1"/>
</dbReference>
<dbReference type="EMBL" id="CP040749">
    <property type="protein sequence ID" value="QCX37663.1"/>
    <property type="molecule type" value="Genomic_DNA"/>
</dbReference>
<dbReference type="AlphaFoldDB" id="A0A5B7TR47"/>
<dbReference type="RefSeq" id="WP_138948593.1">
    <property type="nucleotide sequence ID" value="NZ_CP040749.1"/>
</dbReference>
<evidence type="ECO:0000313" key="1">
    <source>
        <dbReference type="EMBL" id="QCX37663.1"/>
    </source>
</evidence>
<keyword evidence="2" id="KW-1185">Reference proteome</keyword>
<dbReference type="Gene3D" id="2.60.120.620">
    <property type="entry name" value="q2cbj1_9rhob like domain"/>
    <property type="match status" value="1"/>
</dbReference>
<dbReference type="Pfam" id="PF05721">
    <property type="entry name" value="PhyH"/>
    <property type="match status" value="1"/>
</dbReference>
<keyword evidence="1" id="KW-0560">Oxidoreductase</keyword>
<proteinExistence type="predicted"/>
<gene>
    <name evidence="1" type="ORF">FF125_04150</name>
</gene>
<dbReference type="InterPro" id="IPR008775">
    <property type="entry name" value="Phytyl_CoA_dOase-like"/>
</dbReference>
<dbReference type="OrthoDB" id="9814777at2"/>
<dbReference type="Proteomes" id="UP000306229">
    <property type="component" value="Chromosome"/>
</dbReference>
<accession>A0A5B7TR47</accession>
<evidence type="ECO:0000313" key="2">
    <source>
        <dbReference type="Proteomes" id="UP000306229"/>
    </source>
</evidence>
<protein>
    <submittedName>
        <fullName evidence="1">Phytanoyl-CoA dioxygenase family protein</fullName>
    </submittedName>
</protein>
<sequence length="274" mass="31041">MKHKLSEAQISFYRNNGLLIIDDFLSQPEVEHWKTTIDEAVKARKGRKFPHSEIKTGASDGINKDAEYFGKVFDQIINLWMTDDGVKEIMFDKNLGKMAAELAQVDGIRIWHDQSLVKQPWGNPTAWHLDTPFWSFSHREALSVWVALEDVTLQNGCLYFMPGSQKDTDFIEPGIGANMGDIFNDYPDYAKKDPTPSIIKAGSCSFHNGLTIHAAGVNMTPYTRKAMTCAYMPDGSVFNGKQNVLPDEYFKSLKIGDLLNNEAQNPLIYHKDWE</sequence>